<feature type="region of interest" description="Disordered" evidence="5">
    <location>
        <begin position="1119"/>
        <end position="1217"/>
    </location>
</feature>
<evidence type="ECO:0000256" key="6">
    <source>
        <dbReference type="SAM" id="Phobius"/>
    </source>
</evidence>
<evidence type="ECO:0000256" key="2">
    <source>
        <dbReference type="ARBA" id="ARBA00022692"/>
    </source>
</evidence>
<gene>
    <name evidence="7" type="ORF">OFUS_LOCUS23655</name>
</gene>
<feature type="transmembrane region" description="Helical" evidence="6">
    <location>
        <begin position="14"/>
        <end position="33"/>
    </location>
</feature>
<evidence type="ECO:0000256" key="4">
    <source>
        <dbReference type="ARBA" id="ARBA00023136"/>
    </source>
</evidence>
<feature type="region of interest" description="Disordered" evidence="5">
    <location>
        <begin position="1383"/>
        <end position="1402"/>
    </location>
</feature>
<feature type="transmembrane region" description="Helical" evidence="6">
    <location>
        <begin position="333"/>
        <end position="358"/>
    </location>
</feature>
<dbReference type="Gene3D" id="2.60.120.740">
    <property type="match status" value="1"/>
</dbReference>
<evidence type="ECO:0000313" key="7">
    <source>
        <dbReference type="EMBL" id="CAH1799673.1"/>
    </source>
</evidence>
<evidence type="ECO:0000256" key="5">
    <source>
        <dbReference type="SAM" id="MobiDB-lite"/>
    </source>
</evidence>
<keyword evidence="2 6" id="KW-0812">Transmembrane</keyword>
<evidence type="ECO:0000256" key="3">
    <source>
        <dbReference type="ARBA" id="ARBA00022989"/>
    </source>
</evidence>
<feature type="compositionally biased region" description="Polar residues" evidence="5">
    <location>
        <begin position="1130"/>
        <end position="1140"/>
    </location>
</feature>
<feature type="compositionally biased region" description="Basic and acidic residues" evidence="5">
    <location>
        <begin position="1278"/>
        <end position="1331"/>
    </location>
</feature>
<feature type="compositionally biased region" description="Basic and acidic residues" evidence="5">
    <location>
        <begin position="1185"/>
        <end position="1212"/>
    </location>
</feature>
<protein>
    <submittedName>
        <fullName evidence="7">Uncharacterized protein</fullName>
    </submittedName>
</protein>
<feature type="compositionally biased region" description="Low complexity" evidence="5">
    <location>
        <begin position="742"/>
        <end position="777"/>
    </location>
</feature>
<dbReference type="GO" id="GO:0016020">
    <property type="term" value="C:membrane"/>
    <property type="evidence" value="ECO:0007669"/>
    <property type="project" value="UniProtKB-SubCell"/>
</dbReference>
<dbReference type="Proteomes" id="UP000749559">
    <property type="component" value="Unassembled WGS sequence"/>
</dbReference>
<name>A0A8S4Q0X7_OWEFU</name>
<keyword evidence="8" id="KW-1185">Reference proteome</keyword>
<comment type="caution">
    <text evidence="7">The sequence shown here is derived from an EMBL/GenBank/DDBJ whole genome shotgun (WGS) entry which is preliminary data.</text>
</comment>
<evidence type="ECO:0000313" key="8">
    <source>
        <dbReference type="Proteomes" id="UP000749559"/>
    </source>
</evidence>
<dbReference type="CDD" id="cd22823">
    <property type="entry name" value="Gal_Rha_Lectin"/>
    <property type="match status" value="1"/>
</dbReference>
<feature type="transmembrane region" description="Helical" evidence="6">
    <location>
        <begin position="864"/>
        <end position="886"/>
    </location>
</feature>
<feature type="region of interest" description="Disordered" evidence="5">
    <location>
        <begin position="541"/>
        <end position="838"/>
    </location>
</feature>
<reference evidence="7" key="1">
    <citation type="submission" date="2022-03" db="EMBL/GenBank/DDBJ databases">
        <authorList>
            <person name="Martin C."/>
        </authorList>
    </citation>
    <scope>NUCLEOTIDE SEQUENCE</scope>
</reference>
<evidence type="ECO:0000256" key="1">
    <source>
        <dbReference type="ARBA" id="ARBA00004167"/>
    </source>
</evidence>
<feature type="compositionally biased region" description="Low complexity" evidence="5">
    <location>
        <begin position="619"/>
        <end position="646"/>
    </location>
</feature>
<dbReference type="EMBL" id="CAIIXF020000011">
    <property type="protein sequence ID" value="CAH1799673.1"/>
    <property type="molecule type" value="Genomic_DNA"/>
</dbReference>
<feature type="compositionally biased region" description="Low complexity" evidence="5">
    <location>
        <begin position="587"/>
        <end position="612"/>
    </location>
</feature>
<feature type="region of interest" description="Disordered" evidence="5">
    <location>
        <begin position="1272"/>
        <end position="1365"/>
    </location>
</feature>
<feature type="compositionally biased region" description="Polar residues" evidence="5">
    <location>
        <begin position="1386"/>
        <end position="1402"/>
    </location>
</feature>
<sequence length="1713" mass="187349">MAMALLIHSYMVKLFYWLLMVQIGGILIHVQGLKYSFACNSVKLSCGPRHFIKVVDAVYGHSHQKCRTRPHPNLHTPDQSCSVSLKQYNPQWFRDDILETCNARQQCQLIRKRRTILCQEKFSDINYINVSYECIPTRELADVCTDFQTQLHTGYLESPGYIPGTQPPNIPDGVPPVYTMDASCRCKLTIPQPYVVRISVEELTLNPTYCDNSDQMFIFRNGEIGSNYTCPIKLLYSTLMTSSLLEEVEIVYKHNIGNPNGGKMLIKYEAMADEADVVATEASVTVKCGVFAREAIYIPETTIEPVVPAVTLQTDSSKMITAKAESNDRNKAVMGMFIGAIMFFILAILVLIAAIVLFCHKRKRNTAESDESKPNAVPLYVEYDNTNRIARLTPPTENAPDIPRTNPPSPFYNKPFDPQLSTKKTSGIYSEPHVHLSTSKPKDHEYSYAYTSILNKQDGDHPHMGKSPGDPESDLEKGANRQRNSYVNVPTDIHRNSYVNRPSDKAPRNSFITLENTNVTSEIEPIVKPYDRLKEDAKGGIEEKDNIDNEASLSSPNTSASTEASSPLITNTSTLEGEINGTTTVKTSSGSMPPSTSNSDSKTGTTGGSTDESTIKNNTGSTTLGTAKSTTKQTTSKGPTGSTPGITTGGTTKGAFGSTTEDTTGQTTEGTTGGTSNFTTEGTTEDTTKITTRGTISSTPDATTKITTGVTATGTTEGSTKYTSGGSTKGTFESTTKQTTEGSTQITTGAKTTTRGTTVETTNGKSETTPKGTTVETTKGKSETTTKGTTVETTEGKSETTTKGTTVETTNGSTKDTTKFTTGGTNGSSTKRSTGGTTKITIGGTDKVTTVGLVRETKKDGLPVWVYITIPVAFVVMVILSVVLILRRSRRIERIDNESNQDGGDIDKTKTDVVHNTYENKITVDAVDRSGHDETVNKHDNVAIINETVVKQCGNSNLTIVGRDDGNHVSVYDKVSEPLNPGNNVNVNDVNAAGEALGSHVPGSVGDEGIEVIALSEIEARKDSTVDECTSLYDLEHASKIDYKDGPQNGTNVDATMKDLLSPNTKTIVSKVNSFGKACQVKNVIPVTSQDKPIEKISDSKSDIDSAINEFNESKIVENKSVEKPRKSHSPNLSVSSQVALESKTTDSTSEKHRKSEIQHHKQDGSKSTPATKDDEKMARKLKGDRKSSLDESSLRSNAERKNSSIYDHRSSVDGLTGDFLHSTISNLKRIEKTNSGKCVDRGIDKAPDENIYENRTVHLIVNAIETGLRNTNTDVKNQGRENNTKSDKDKIQIHDNTIEKKNSDDYHEDKRIKDNDSNPNEIRDESKSPDFEDCSNNQENTTNEKTSPCNETKKGKKSKKGGSQSAFQSLYALISRKLKGKTPLGNINASEKGQPSNEYSYAYGQTNVNRDQIDDHVYTYADLPLQNEAPDDFYSEIPVLSSQIPQQRTPTSFHDTSNDQDACLRNDEYSLEKTTNASANSVYSFERNISNPLNDEYLLETSSQQPENALPKQSRKLETINEALTQDGENENDAIEMLDNDLYSGLSVVIESPQHDKLQDDINGAKVKDPCRSTHVECPDVFHNEIYSGQSFIESANENAAYSPVERNDDAAVKLSEPTPIMMDNDIYSGGATSVESQHGVKQLEGEQNQIKDAVSTTDIVNFGKNPSEVENPSLIDNDLYDSCELNKTSKSFDSDGIDLVNNDIYEKSTAL</sequence>
<comment type="subcellular location">
    <subcellularLocation>
        <location evidence="1">Membrane</location>
        <topology evidence="1">Single-pass membrane protein</topology>
    </subcellularLocation>
</comment>
<proteinExistence type="predicted"/>
<keyword evidence="4 6" id="KW-0472">Membrane</keyword>
<feature type="region of interest" description="Disordered" evidence="5">
    <location>
        <begin position="392"/>
        <end position="412"/>
    </location>
</feature>
<feature type="compositionally biased region" description="Polar residues" evidence="5">
    <location>
        <begin position="549"/>
        <end position="586"/>
    </location>
</feature>
<dbReference type="InterPro" id="IPR043159">
    <property type="entry name" value="Lectin_gal-bd_sf"/>
</dbReference>
<feature type="compositionally biased region" description="Polar residues" evidence="5">
    <location>
        <begin position="1335"/>
        <end position="1351"/>
    </location>
</feature>
<feature type="compositionally biased region" description="Low complexity" evidence="5">
    <location>
        <begin position="689"/>
        <end position="731"/>
    </location>
</feature>
<feature type="compositionally biased region" description="Low complexity" evidence="5">
    <location>
        <begin position="801"/>
        <end position="838"/>
    </location>
</feature>
<feature type="compositionally biased region" description="Low complexity" evidence="5">
    <location>
        <begin position="653"/>
        <end position="682"/>
    </location>
</feature>
<keyword evidence="3 6" id="KW-1133">Transmembrane helix</keyword>
<dbReference type="PANTHER" id="PTHR15549">
    <property type="entry name" value="PAIRED IMMUNOGLOBULIN-LIKE TYPE 2 RECEPTOR"/>
    <property type="match status" value="1"/>
</dbReference>
<accession>A0A8S4Q0X7</accession>
<dbReference type="InterPro" id="IPR051694">
    <property type="entry name" value="Immunoregulatory_rcpt-like"/>
</dbReference>
<organism evidence="7 8">
    <name type="scientific">Owenia fusiformis</name>
    <name type="common">Polychaete worm</name>
    <dbReference type="NCBI Taxonomy" id="6347"/>
    <lineage>
        <taxon>Eukaryota</taxon>
        <taxon>Metazoa</taxon>
        <taxon>Spiralia</taxon>
        <taxon>Lophotrochozoa</taxon>
        <taxon>Annelida</taxon>
        <taxon>Polychaeta</taxon>
        <taxon>Sedentaria</taxon>
        <taxon>Canalipalpata</taxon>
        <taxon>Sabellida</taxon>
        <taxon>Oweniida</taxon>
        <taxon>Oweniidae</taxon>
        <taxon>Owenia</taxon>
    </lineage>
</organism>
<dbReference type="GO" id="GO:0071944">
    <property type="term" value="C:cell periphery"/>
    <property type="evidence" value="ECO:0007669"/>
    <property type="project" value="UniProtKB-ARBA"/>
</dbReference>
<feature type="compositionally biased region" description="Polar residues" evidence="5">
    <location>
        <begin position="732"/>
        <end position="741"/>
    </location>
</feature>
<feature type="compositionally biased region" description="Basic and acidic residues" evidence="5">
    <location>
        <begin position="1149"/>
        <end position="1165"/>
    </location>
</feature>
<feature type="region of interest" description="Disordered" evidence="5">
    <location>
        <begin position="455"/>
        <end position="487"/>
    </location>
</feature>